<proteinExistence type="predicted"/>
<sequence>MENADKGELQLAKEKNNVDINGVGQVTIYADGGWSKRSYGHTYNAASGVAVIIGNQTEKLLFFGMRNKYCSVCARAKNIHCQQEQHNCFKTWSGTSSGMKADILVDGSNKSVAYTI</sequence>
<accession>A0ACB9TMW9</accession>
<protein>
    <submittedName>
        <fullName evidence="1">Uncharacterized protein</fullName>
    </submittedName>
</protein>
<dbReference type="Proteomes" id="UP001056778">
    <property type="component" value="Chromosome 2"/>
</dbReference>
<keyword evidence="2" id="KW-1185">Reference proteome</keyword>
<reference evidence="1" key="1">
    <citation type="submission" date="2022-04" db="EMBL/GenBank/DDBJ databases">
        <title>Chromosome-scale genome assembly of Holotrichia oblita Faldermann.</title>
        <authorList>
            <person name="Rongchong L."/>
        </authorList>
    </citation>
    <scope>NUCLEOTIDE SEQUENCE</scope>
    <source>
        <strain evidence="1">81SQS9</strain>
    </source>
</reference>
<name>A0ACB9TMW9_HOLOL</name>
<evidence type="ECO:0000313" key="1">
    <source>
        <dbReference type="EMBL" id="KAI4468120.1"/>
    </source>
</evidence>
<evidence type="ECO:0000313" key="2">
    <source>
        <dbReference type="Proteomes" id="UP001056778"/>
    </source>
</evidence>
<comment type="caution">
    <text evidence="1">The sequence shown here is derived from an EMBL/GenBank/DDBJ whole genome shotgun (WGS) entry which is preliminary data.</text>
</comment>
<gene>
    <name evidence="1" type="ORF">MML48_2g00012655</name>
</gene>
<dbReference type="EMBL" id="CM043016">
    <property type="protein sequence ID" value="KAI4468120.1"/>
    <property type="molecule type" value="Genomic_DNA"/>
</dbReference>
<organism evidence="1 2">
    <name type="scientific">Holotrichia oblita</name>
    <name type="common">Chafer beetle</name>
    <dbReference type="NCBI Taxonomy" id="644536"/>
    <lineage>
        <taxon>Eukaryota</taxon>
        <taxon>Metazoa</taxon>
        <taxon>Ecdysozoa</taxon>
        <taxon>Arthropoda</taxon>
        <taxon>Hexapoda</taxon>
        <taxon>Insecta</taxon>
        <taxon>Pterygota</taxon>
        <taxon>Neoptera</taxon>
        <taxon>Endopterygota</taxon>
        <taxon>Coleoptera</taxon>
        <taxon>Polyphaga</taxon>
        <taxon>Scarabaeiformia</taxon>
        <taxon>Scarabaeidae</taxon>
        <taxon>Melolonthinae</taxon>
        <taxon>Holotrichia</taxon>
    </lineage>
</organism>